<dbReference type="InterPro" id="IPR036259">
    <property type="entry name" value="MFS_trans_sf"/>
</dbReference>
<dbReference type="Pfam" id="PF05978">
    <property type="entry name" value="UNC-93"/>
    <property type="match status" value="3"/>
</dbReference>
<evidence type="ECO:0000313" key="8">
    <source>
        <dbReference type="EnsemblPlants" id="ORUFI12G17900.2"/>
    </source>
</evidence>
<dbReference type="PANTHER" id="PTHR19444:SF13">
    <property type="entry name" value="PROTEIN UNC-93 HOMOLOG A"/>
    <property type="match status" value="1"/>
</dbReference>
<feature type="transmembrane region" description="Helical" evidence="7">
    <location>
        <begin position="290"/>
        <end position="317"/>
    </location>
</feature>
<name>A0A0E0RIV7_ORYRU</name>
<evidence type="ECO:0000256" key="6">
    <source>
        <dbReference type="SAM" id="MobiDB-lite"/>
    </source>
</evidence>
<evidence type="ECO:0000256" key="7">
    <source>
        <dbReference type="SAM" id="Phobius"/>
    </source>
</evidence>
<keyword evidence="3 7" id="KW-0812">Transmembrane</keyword>
<dbReference type="SUPFAM" id="SSF103473">
    <property type="entry name" value="MFS general substrate transporter"/>
    <property type="match status" value="1"/>
</dbReference>
<dbReference type="InterPro" id="IPR051951">
    <property type="entry name" value="UNC-93_regulatory"/>
</dbReference>
<evidence type="ECO:0000256" key="2">
    <source>
        <dbReference type="ARBA" id="ARBA00009172"/>
    </source>
</evidence>
<protein>
    <submittedName>
        <fullName evidence="8">Uncharacterized protein</fullName>
    </submittedName>
</protein>
<dbReference type="GO" id="GO:0055075">
    <property type="term" value="P:potassium ion homeostasis"/>
    <property type="evidence" value="ECO:0007669"/>
    <property type="project" value="InterPro"/>
</dbReference>
<dbReference type="STRING" id="4529.A0A0E0RIV7"/>
<feature type="transmembrane region" description="Helical" evidence="7">
    <location>
        <begin position="361"/>
        <end position="385"/>
    </location>
</feature>
<reference evidence="8" key="2">
    <citation type="submission" date="2015-06" db="UniProtKB">
        <authorList>
            <consortium name="EnsemblPlants"/>
        </authorList>
    </citation>
    <scope>IDENTIFICATION</scope>
</reference>
<feature type="transmembrane region" description="Helical" evidence="7">
    <location>
        <begin position="743"/>
        <end position="762"/>
    </location>
</feature>
<keyword evidence="4 7" id="KW-1133">Transmembrane helix</keyword>
<dbReference type="AlphaFoldDB" id="A0A0E0RIV7"/>
<feature type="transmembrane region" description="Helical" evidence="7">
    <location>
        <begin position="783"/>
        <end position="807"/>
    </location>
</feature>
<evidence type="ECO:0000256" key="3">
    <source>
        <dbReference type="ARBA" id="ARBA00022692"/>
    </source>
</evidence>
<feature type="transmembrane region" description="Helical" evidence="7">
    <location>
        <begin position="669"/>
        <end position="690"/>
    </location>
</feature>
<organism evidence="8 9">
    <name type="scientific">Oryza rufipogon</name>
    <name type="common">Brownbeard rice</name>
    <name type="synonym">Asian wild rice</name>
    <dbReference type="NCBI Taxonomy" id="4529"/>
    <lineage>
        <taxon>Eukaryota</taxon>
        <taxon>Viridiplantae</taxon>
        <taxon>Streptophyta</taxon>
        <taxon>Embryophyta</taxon>
        <taxon>Tracheophyta</taxon>
        <taxon>Spermatophyta</taxon>
        <taxon>Magnoliopsida</taxon>
        <taxon>Liliopsida</taxon>
        <taxon>Poales</taxon>
        <taxon>Poaceae</taxon>
        <taxon>BOP clade</taxon>
        <taxon>Oryzoideae</taxon>
        <taxon>Oryzeae</taxon>
        <taxon>Oryzinae</taxon>
        <taxon>Oryza</taxon>
    </lineage>
</organism>
<dbReference type="eggNOG" id="KOG3097">
    <property type="taxonomic scope" value="Eukaryota"/>
</dbReference>
<feature type="region of interest" description="Disordered" evidence="6">
    <location>
        <begin position="556"/>
        <end position="579"/>
    </location>
</feature>
<feature type="transmembrane region" description="Helical" evidence="7">
    <location>
        <begin position="606"/>
        <end position="623"/>
    </location>
</feature>
<sequence>MEDGHAPAGAELAVALDEEEEEAAPLVSGRRGAAAAARAATSQTRDLHLLSSAFLFVFLAYHAAQNLQSTVNTDENLGSVSLGLLYTSFTAFSVVGSPVVRRMGSRRALVLGTSGYLLFIAANLVPSWYTMVPASLYLGFTASIIWVGQGTYLTSAALSHARDNNLPEGQTLGNFNGEFWGMFASTQVIGNLISLALLRDGKDGGSVTGKSLLFVVFLGCMIVGIILMCLLSKRDEKGNNAPTHSSFGAMMKYIVAPLKDRRMILIIPLIAYSGLQQAFVWAVFTKNIVTPVLGISGVGGAMAIYGAADVVCSLVAGRLTSGLHSATSIVSVGAILQAVVLFWLLLFYSPMGGLLGAAVPLFIGALWGVGDGVLNTQLSALLGLLFEDVKEAAFAQLKVWQSGAIAVIFFLSPNITLQAMLILMATALIISFGAFLLLTLVVEKPSTVRSNQFQSGANFTTYLDQCYQQPKQHILYARAIRNQKEMRYLSVDVQHNTTLTPFVSAIFAELKMSVISTWFDEKKKKVTPSKKLPASTLKPRGSIASRSFRLRRRGPWTREEATTATTKAMRRRPAGAGADGGATAPLLAGVAPLGYSGHRWSHAGDLHVLSAAFLFIFSAYCAAQNLQSSVNTEGDLGTVSMGILYTSFTLFAVTASPVVTWLGSKRALVVGTSGYVIFILANLVPTWYLLASELVKSSVASSNPAHIIYLTLQGTYLTSAALSHARDNNLPEGQTLGNFNGEFWGMFASTQVIGNLISLALLRDGKDYKRHLAVFTKNIVTPVLGVSGVGGAMAIYGAADAVCALVAGRLTSGLHSATSIVSVGAILHAVVLFCPMGGLLGAAVPLFIGALWGVGDGVLHTQLSALLGLLFEDVKEAAFAQWRVWQSGAIAVIFFLSPNITLQAMLILMAIALIISFGSFLLLTLVVEKPSTTRSNQFQSGANFTAHLLHQCYQQPKQHTLYARAIRNQKEMKYLSVDVQHNTPLSAICFSDFFAELK</sequence>
<dbReference type="GO" id="GO:0016020">
    <property type="term" value="C:membrane"/>
    <property type="evidence" value="ECO:0007669"/>
    <property type="project" value="UniProtKB-SubCell"/>
</dbReference>
<proteinExistence type="inferred from homology"/>
<dbReference type="Gramene" id="ORUFI12G17900.2">
    <property type="protein sequence ID" value="ORUFI12G17900.2"/>
    <property type="gene ID" value="ORUFI12G17900"/>
</dbReference>
<evidence type="ECO:0000313" key="9">
    <source>
        <dbReference type="Proteomes" id="UP000008022"/>
    </source>
</evidence>
<feature type="transmembrane region" description="Helical" evidence="7">
    <location>
        <begin position="813"/>
        <end position="833"/>
    </location>
</feature>
<feature type="transmembrane region" description="Helical" evidence="7">
    <location>
        <begin position="263"/>
        <end position="284"/>
    </location>
</feature>
<feature type="transmembrane region" description="Helical" evidence="7">
    <location>
        <begin position="211"/>
        <end position="231"/>
    </location>
</feature>
<accession>A0A0E0RIV7</accession>
<dbReference type="InterPro" id="IPR010291">
    <property type="entry name" value="Ion_channel_UNC-93"/>
</dbReference>
<evidence type="ECO:0000256" key="4">
    <source>
        <dbReference type="ARBA" id="ARBA00022989"/>
    </source>
</evidence>
<feature type="transmembrane region" description="Helical" evidence="7">
    <location>
        <begin position="179"/>
        <end position="199"/>
    </location>
</feature>
<feature type="transmembrane region" description="Helical" evidence="7">
    <location>
        <begin position="421"/>
        <end position="442"/>
    </location>
</feature>
<comment type="similarity">
    <text evidence="2">Belongs to the unc-93 family.</text>
</comment>
<dbReference type="CDD" id="cd17338">
    <property type="entry name" value="MFS_unc93_like"/>
    <property type="match status" value="1"/>
</dbReference>
<feature type="transmembrane region" description="Helical" evidence="7">
    <location>
        <begin position="904"/>
        <end position="927"/>
    </location>
</feature>
<feature type="transmembrane region" description="Helical" evidence="7">
    <location>
        <begin position="108"/>
        <end position="129"/>
    </location>
</feature>
<dbReference type="PANTHER" id="PTHR19444">
    <property type="entry name" value="UNC-93 RELATED"/>
    <property type="match status" value="1"/>
</dbReference>
<evidence type="ECO:0000256" key="5">
    <source>
        <dbReference type="ARBA" id="ARBA00023136"/>
    </source>
</evidence>
<dbReference type="InterPro" id="IPR044771">
    <property type="entry name" value="UN933_plant"/>
</dbReference>
<feature type="transmembrane region" description="Helical" evidence="7">
    <location>
        <begin position="47"/>
        <end position="64"/>
    </location>
</feature>
<reference evidence="9" key="1">
    <citation type="submission" date="2013-06" db="EMBL/GenBank/DDBJ databases">
        <authorList>
            <person name="Zhao Q."/>
        </authorList>
    </citation>
    <scope>NUCLEOTIDE SEQUENCE</scope>
    <source>
        <strain evidence="9">cv. W1943</strain>
    </source>
</reference>
<feature type="transmembrane region" description="Helical" evidence="7">
    <location>
        <begin position="329"/>
        <end position="349"/>
    </location>
</feature>
<dbReference type="EnsemblPlants" id="ORUFI12G17900.2">
    <property type="protein sequence ID" value="ORUFI12G17900.2"/>
    <property type="gene ID" value="ORUFI12G17900"/>
</dbReference>
<keyword evidence="9" id="KW-1185">Reference proteome</keyword>
<dbReference type="Proteomes" id="UP000008022">
    <property type="component" value="Unassembled WGS sequence"/>
</dbReference>
<evidence type="ECO:0000256" key="1">
    <source>
        <dbReference type="ARBA" id="ARBA00004141"/>
    </source>
</evidence>
<feature type="transmembrane region" description="Helical" evidence="7">
    <location>
        <begin position="643"/>
        <end position="662"/>
    </location>
</feature>
<feature type="transmembrane region" description="Helical" evidence="7">
    <location>
        <begin position="840"/>
        <end position="859"/>
    </location>
</feature>
<keyword evidence="5 7" id="KW-0472">Membrane</keyword>
<comment type="subcellular location">
    <subcellularLocation>
        <location evidence="1">Membrane</location>
        <topology evidence="1">Multi-pass membrane protein</topology>
    </subcellularLocation>
</comment>
<dbReference type="Gene3D" id="1.20.1250.20">
    <property type="entry name" value="MFS general substrate transporter like domains"/>
    <property type="match status" value="1"/>
</dbReference>
<feature type="transmembrane region" description="Helical" evidence="7">
    <location>
        <begin position="76"/>
        <end position="96"/>
    </location>
</feature>